<dbReference type="EMBL" id="GIFC01007756">
    <property type="protein sequence ID" value="MXU89839.1"/>
    <property type="molecule type" value="Transcribed_RNA"/>
</dbReference>
<dbReference type="Gene3D" id="2.10.25.10">
    <property type="entry name" value="Laminin"/>
    <property type="match status" value="1"/>
</dbReference>
<evidence type="ECO:0000256" key="2">
    <source>
        <dbReference type="ARBA" id="ARBA00023157"/>
    </source>
</evidence>
<feature type="domain" description="TIL" evidence="4">
    <location>
        <begin position="37"/>
        <end position="93"/>
    </location>
</feature>
<dbReference type="Pfam" id="PF01826">
    <property type="entry name" value="TIL"/>
    <property type="match status" value="1"/>
</dbReference>
<dbReference type="AlphaFoldDB" id="A0A6B0UJG9"/>
<dbReference type="SUPFAM" id="SSF57567">
    <property type="entry name" value="Serine protease inhibitors"/>
    <property type="match status" value="1"/>
</dbReference>
<evidence type="ECO:0000256" key="1">
    <source>
        <dbReference type="ARBA" id="ARBA00022690"/>
    </source>
</evidence>
<sequence length="110" mass="11789">MTTMLKFLVTALLAYLVVAAADHHEHEHHADVTTPACGENEVAKTCVSSSCAEATCDQPEIGPECTLDCQTGCYCDHGFFRNGDHVCVTKEACPAGSAAHTYVETPHVHE</sequence>
<evidence type="ECO:0000256" key="3">
    <source>
        <dbReference type="SAM" id="SignalP"/>
    </source>
</evidence>
<dbReference type="InterPro" id="IPR036084">
    <property type="entry name" value="Ser_inhib-like_sf"/>
</dbReference>
<dbReference type="PANTHER" id="PTHR23259:SF69">
    <property type="entry name" value="GEO11767P1-RELATED"/>
    <property type="match status" value="1"/>
</dbReference>
<keyword evidence="3" id="KW-0732">Signal</keyword>
<evidence type="ECO:0000313" key="5">
    <source>
        <dbReference type="EMBL" id="MXU89839.1"/>
    </source>
</evidence>
<dbReference type="CDD" id="cd19941">
    <property type="entry name" value="TIL"/>
    <property type="match status" value="1"/>
</dbReference>
<dbReference type="InterPro" id="IPR002919">
    <property type="entry name" value="TIL_dom"/>
</dbReference>
<organism evidence="5">
    <name type="scientific">Ixodes ricinus</name>
    <name type="common">Common tick</name>
    <name type="synonym">Acarus ricinus</name>
    <dbReference type="NCBI Taxonomy" id="34613"/>
    <lineage>
        <taxon>Eukaryota</taxon>
        <taxon>Metazoa</taxon>
        <taxon>Ecdysozoa</taxon>
        <taxon>Arthropoda</taxon>
        <taxon>Chelicerata</taxon>
        <taxon>Arachnida</taxon>
        <taxon>Acari</taxon>
        <taxon>Parasitiformes</taxon>
        <taxon>Ixodida</taxon>
        <taxon>Ixodoidea</taxon>
        <taxon>Ixodidae</taxon>
        <taxon>Ixodinae</taxon>
        <taxon>Ixodes</taxon>
    </lineage>
</organism>
<dbReference type="InterPro" id="IPR051368">
    <property type="entry name" value="SerProtInhib-TIL_Domain"/>
</dbReference>
<feature type="signal peptide" evidence="3">
    <location>
        <begin position="1"/>
        <end position="19"/>
    </location>
</feature>
<reference evidence="5" key="1">
    <citation type="submission" date="2019-12" db="EMBL/GenBank/DDBJ databases">
        <title>An insight into the sialome of adult female Ixodes ricinus ticks feeding for 6 days.</title>
        <authorList>
            <person name="Perner J."/>
            <person name="Ribeiro J.M.C."/>
        </authorList>
    </citation>
    <scope>NUCLEOTIDE SEQUENCE</scope>
    <source>
        <strain evidence="5">Semi-engorged</strain>
        <tissue evidence="5">Salivary glands</tissue>
    </source>
</reference>
<name>A0A6B0UJG9_IXORI</name>
<proteinExistence type="predicted"/>
<dbReference type="PANTHER" id="PTHR23259">
    <property type="entry name" value="RIDDLE"/>
    <property type="match status" value="1"/>
</dbReference>
<keyword evidence="2" id="KW-1015">Disulfide bond</keyword>
<dbReference type="GO" id="GO:0030414">
    <property type="term" value="F:peptidase inhibitor activity"/>
    <property type="evidence" value="ECO:0007669"/>
    <property type="project" value="UniProtKB-KW"/>
</dbReference>
<protein>
    <submittedName>
        <fullName evidence="5">Putative chymotrypsin inhibitor</fullName>
    </submittedName>
</protein>
<feature type="chain" id="PRO_5025648245" evidence="3">
    <location>
        <begin position="20"/>
        <end position="110"/>
    </location>
</feature>
<keyword evidence="1" id="KW-0646">Protease inhibitor</keyword>
<accession>A0A6B0UJG9</accession>
<evidence type="ECO:0000259" key="4">
    <source>
        <dbReference type="Pfam" id="PF01826"/>
    </source>
</evidence>